<dbReference type="PANTHER" id="PTHR47707">
    <property type="entry name" value="8-OXO-DGTP DIPHOSPHATASE"/>
    <property type="match status" value="1"/>
</dbReference>
<evidence type="ECO:0000256" key="8">
    <source>
        <dbReference type="ARBA" id="ARBA00022842"/>
    </source>
</evidence>
<dbReference type="OrthoDB" id="9804442at2"/>
<dbReference type="InterPro" id="IPR047127">
    <property type="entry name" value="MutT-like"/>
</dbReference>
<accession>A0A4Q8ACC3</accession>
<feature type="domain" description="Nudix hydrolase" evidence="13">
    <location>
        <begin position="7"/>
        <end position="142"/>
    </location>
</feature>
<dbReference type="Gene3D" id="3.90.79.10">
    <property type="entry name" value="Nucleoside Triphosphate Pyrophosphohydrolase"/>
    <property type="match status" value="1"/>
</dbReference>
<dbReference type="PROSITE" id="PS00893">
    <property type="entry name" value="NUDIX_BOX"/>
    <property type="match status" value="1"/>
</dbReference>
<dbReference type="Pfam" id="PF00293">
    <property type="entry name" value="NUDIX"/>
    <property type="match status" value="1"/>
</dbReference>
<protein>
    <recommendedName>
        <fullName evidence="11">8-oxo-dGTP diphosphatase</fullName>
        <ecNumber evidence="11">3.6.1.55</ecNumber>
    </recommendedName>
</protein>
<comment type="similarity">
    <text evidence="2 12">Belongs to the Nudix hydrolase family.</text>
</comment>
<evidence type="ECO:0000256" key="6">
    <source>
        <dbReference type="ARBA" id="ARBA00022763"/>
    </source>
</evidence>
<dbReference type="InterPro" id="IPR020084">
    <property type="entry name" value="NUDIX_hydrolase_CS"/>
</dbReference>
<evidence type="ECO:0000256" key="4">
    <source>
        <dbReference type="ARBA" id="ARBA00022705"/>
    </source>
</evidence>
<dbReference type="PANTHER" id="PTHR47707:SF1">
    <property type="entry name" value="NUDIX HYDROLASE FAMILY PROTEIN"/>
    <property type="match status" value="1"/>
</dbReference>
<evidence type="ECO:0000313" key="14">
    <source>
        <dbReference type="EMBL" id="RZU61842.1"/>
    </source>
</evidence>
<evidence type="ECO:0000256" key="10">
    <source>
        <dbReference type="ARBA" id="ARBA00035861"/>
    </source>
</evidence>
<evidence type="ECO:0000256" key="7">
    <source>
        <dbReference type="ARBA" id="ARBA00022801"/>
    </source>
</evidence>
<dbReference type="SUPFAM" id="SSF55811">
    <property type="entry name" value="Nudix"/>
    <property type="match status" value="1"/>
</dbReference>
<dbReference type="InterPro" id="IPR015797">
    <property type="entry name" value="NUDIX_hydrolase-like_dom_sf"/>
</dbReference>
<dbReference type="GO" id="GO:0035539">
    <property type="term" value="F:8-oxo-7,8-dihydrodeoxyguanosine triphosphate pyrophosphatase activity"/>
    <property type="evidence" value="ECO:0007669"/>
    <property type="project" value="UniProtKB-EC"/>
</dbReference>
<evidence type="ECO:0000256" key="12">
    <source>
        <dbReference type="RuleBase" id="RU003476"/>
    </source>
</evidence>
<dbReference type="Proteomes" id="UP000292685">
    <property type="component" value="Unassembled WGS sequence"/>
</dbReference>
<keyword evidence="4" id="KW-0235">DNA replication</keyword>
<dbReference type="InterPro" id="IPR000086">
    <property type="entry name" value="NUDIX_hydrolase_dom"/>
</dbReference>
<dbReference type="GO" id="GO:0006260">
    <property type="term" value="P:DNA replication"/>
    <property type="evidence" value="ECO:0007669"/>
    <property type="project" value="UniProtKB-KW"/>
</dbReference>
<keyword evidence="5" id="KW-0479">Metal-binding</keyword>
<dbReference type="GO" id="GO:0008413">
    <property type="term" value="F:8-oxo-7,8-dihydroguanosine triphosphate pyrophosphatase activity"/>
    <property type="evidence" value="ECO:0007669"/>
    <property type="project" value="TreeGrafter"/>
</dbReference>
<dbReference type="PROSITE" id="PS51462">
    <property type="entry name" value="NUDIX"/>
    <property type="match status" value="1"/>
</dbReference>
<keyword evidence="15" id="KW-1185">Reference proteome</keyword>
<gene>
    <name evidence="14" type="ORF">EV380_1424</name>
</gene>
<dbReference type="GO" id="GO:0006281">
    <property type="term" value="P:DNA repair"/>
    <property type="evidence" value="ECO:0007669"/>
    <property type="project" value="UniProtKB-KW"/>
</dbReference>
<evidence type="ECO:0000256" key="11">
    <source>
        <dbReference type="ARBA" id="ARBA00038905"/>
    </source>
</evidence>
<dbReference type="GO" id="GO:0044716">
    <property type="term" value="F:8-oxo-GDP phosphatase activity"/>
    <property type="evidence" value="ECO:0007669"/>
    <property type="project" value="TreeGrafter"/>
</dbReference>
<dbReference type="GO" id="GO:0046872">
    <property type="term" value="F:metal ion binding"/>
    <property type="evidence" value="ECO:0007669"/>
    <property type="project" value="UniProtKB-KW"/>
</dbReference>
<dbReference type="InterPro" id="IPR020476">
    <property type="entry name" value="Nudix_hydrolase"/>
</dbReference>
<dbReference type="RefSeq" id="WP_130450308.1">
    <property type="nucleotide sequence ID" value="NZ_SHLA01000001.1"/>
</dbReference>
<dbReference type="PRINTS" id="PR00502">
    <property type="entry name" value="NUDIXFAMILY"/>
</dbReference>
<comment type="cofactor">
    <cofactor evidence="1">
        <name>Mg(2+)</name>
        <dbReference type="ChEBI" id="CHEBI:18420"/>
    </cofactor>
</comment>
<evidence type="ECO:0000256" key="1">
    <source>
        <dbReference type="ARBA" id="ARBA00001946"/>
    </source>
</evidence>
<dbReference type="EC" id="3.6.1.55" evidence="11"/>
<proteinExistence type="inferred from homology"/>
<keyword evidence="3" id="KW-0515">Mutator protein</keyword>
<comment type="catalytic activity">
    <reaction evidence="10">
        <text>8-oxo-dGTP + H2O = 8-oxo-dGMP + diphosphate + H(+)</text>
        <dbReference type="Rhea" id="RHEA:31575"/>
        <dbReference type="ChEBI" id="CHEBI:15377"/>
        <dbReference type="ChEBI" id="CHEBI:15378"/>
        <dbReference type="ChEBI" id="CHEBI:33019"/>
        <dbReference type="ChEBI" id="CHEBI:63224"/>
        <dbReference type="ChEBI" id="CHEBI:77896"/>
        <dbReference type="EC" id="3.6.1.55"/>
    </reaction>
</comment>
<dbReference type="GO" id="GO:0044715">
    <property type="term" value="F:8-oxo-dGDP phosphatase activity"/>
    <property type="evidence" value="ECO:0007669"/>
    <property type="project" value="TreeGrafter"/>
</dbReference>
<evidence type="ECO:0000256" key="2">
    <source>
        <dbReference type="ARBA" id="ARBA00005582"/>
    </source>
</evidence>
<evidence type="ECO:0000259" key="13">
    <source>
        <dbReference type="PROSITE" id="PS51462"/>
    </source>
</evidence>
<comment type="caution">
    <text evidence="14">The sequence shown here is derived from an EMBL/GenBank/DDBJ whole genome shotgun (WGS) entry which is preliminary data.</text>
</comment>
<evidence type="ECO:0000256" key="3">
    <source>
        <dbReference type="ARBA" id="ARBA00022457"/>
    </source>
</evidence>
<evidence type="ECO:0000256" key="5">
    <source>
        <dbReference type="ARBA" id="ARBA00022723"/>
    </source>
</evidence>
<dbReference type="AlphaFoldDB" id="A0A4Q8ACC3"/>
<name>A0A4Q8ACC3_9MICC</name>
<dbReference type="EMBL" id="SHLA01000001">
    <property type="protein sequence ID" value="RZU61842.1"/>
    <property type="molecule type" value="Genomic_DNA"/>
</dbReference>
<evidence type="ECO:0000313" key="15">
    <source>
        <dbReference type="Proteomes" id="UP000292685"/>
    </source>
</evidence>
<organism evidence="14 15">
    <name type="scientific">Zhihengliuella halotolerans</name>
    <dbReference type="NCBI Taxonomy" id="370736"/>
    <lineage>
        <taxon>Bacteria</taxon>
        <taxon>Bacillati</taxon>
        <taxon>Actinomycetota</taxon>
        <taxon>Actinomycetes</taxon>
        <taxon>Micrococcales</taxon>
        <taxon>Micrococcaceae</taxon>
        <taxon>Zhihengliuella</taxon>
    </lineage>
</organism>
<sequence length="144" mass="15633">MSAPERGLIQIVGAAIVDDLERPRQLLAARRTRPAQFARLWEFPGGKVDPGEGCEAALLRELDEELGVKATLGAEVPGETSQGWKLAGPAAMRVWFARIDRGFPLPIEDHDLLRWVPLDGAAGALEWIPADLPIVEAVSSAARY</sequence>
<reference evidence="14 15" key="1">
    <citation type="submission" date="2019-02" db="EMBL/GenBank/DDBJ databases">
        <title>Sequencing the genomes of 1000 actinobacteria strains.</title>
        <authorList>
            <person name="Klenk H.-P."/>
        </authorList>
    </citation>
    <scope>NUCLEOTIDE SEQUENCE [LARGE SCALE GENOMIC DNA]</scope>
    <source>
        <strain evidence="14 15">DSM 17364</strain>
    </source>
</reference>
<keyword evidence="8" id="KW-0460">Magnesium</keyword>
<keyword evidence="7 12" id="KW-0378">Hydrolase</keyword>
<evidence type="ECO:0000256" key="9">
    <source>
        <dbReference type="ARBA" id="ARBA00023204"/>
    </source>
</evidence>
<keyword evidence="6" id="KW-0227">DNA damage</keyword>
<keyword evidence="9" id="KW-0234">DNA repair</keyword>